<sequence>MEIRLPDITTSGFPATWSDNDRIHGNKARVTGTGAGASCPSRRLTGRRFLLIPRGRSFGRGRSAPGVVSAHRLSMRCSSTSCSLCRVFVIMMLTAGGVQCVTFHQKPSGSVKWPQ</sequence>
<name>A0A8J3S363_PLARO</name>
<comment type="caution">
    <text evidence="1">The sequence shown here is derived from an EMBL/GenBank/DDBJ whole genome shotgun (WGS) entry which is preliminary data.</text>
</comment>
<keyword evidence="2" id="KW-1185">Reference proteome</keyword>
<protein>
    <submittedName>
        <fullName evidence="1">Uncharacterized protein</fullName>
    </submittedName>
</protein>
<reference evidence="1" key="1">
    <citation type="submission" date="2021-01" db="EMBL/GenBank/DDBJ databases">
        <title>Whole genome shotgun sequence of Planobispora rosea NBRC 15558.</title>
        <authorList>
            <person name="Komaki H."/>
            <person name="Tamura T."/>
        </authorList>
    </citation>
    <scope>NUCLEOTIDE SEQUENCE</scope>
    <source>
        <strain evidence="1">NBRC 15558</strain>
    </source>
</reference>
<accession>A0A8J3S363</accession>
<proteinExistence type="predicted"/>
<dbReference type="Proteomes" id="UP000655044">
    <property type="component" value="Unassembled WGS sequence"/>
</dbReference>
<evidence type="ECO:0000313" key="2">
    <source>
        <dbReference type="Proteomes" id="UP000655044"/>
    </source>
</evidence>
<gene>
    <name evidence="1" type="ORF">Pro02_37380</name>
</gene>
<evidence type="ECO:0000313" key="1">
    <source>
        <dbReference type="EMBL" id="GIH85330.1"/>
    </source>
</evidence>
<dbReference type="AlphaFoldDB" id="A0A8J3S363"/>
<dbReference type="EMBL" id="BOOI01000033">
    <property type="protein sequence ID" value="GIH85330.1"/>
    <property type="molecule type" value="Genomic_DNA"/>
</dbReference>
<organism evidence="1 2">
    <name type="scientific">Planobispora rosea</name>
    <dbReference type="NCBI Taxonomy" id="35762"/>
    <lineage>
        <taxon>Bacteria</taxon>
        <taxon>Bacillati</taxon>
        <taxon>Actinomycetota</taxon>
        <taxon>Actinomycetes</taxon>
        <taxon>Streptosporangiales</taxon>
        <taxon>Streptosporangiaceae</taxon>
        <taxon>Planobispora</taxon>
    </lineage>
</organism>